<dbReference type="PROSITE" id="PS51755">
    <property type="entry name" value="OMPR_PHOB"/>
    <property type="match status" value="1"/>
</dbReference>
<dbReference type="PROSITE" id="PS50110">
    <property type="entry name" value="RESPONSE_REGULATORY"/>
    <property type="match status" value="1"/>
</dbReference>
<dbReference type="Pfam" id="PF00486">
    <property type="entry name" value="Trans_reg_C"/>
    <property type="match status" value="1"/>
</dbReference>
<dbReference type="GO" id="GO:0032993">
    <property type="term" value="C:protein-DNA complex"/>
    <property type="evidence" value="ECO:0007669"/>
    <property type="project" value="TreeGrafter"/>
</dbReference>
<evidence type="ECO:0000313" key="11">
    <source>
        <dbReference type="Proteomes" id="UP000615234"/>
    </source>
</evidence>
<keyword evidence="4" id="KW-0804">Transcription</keyword>
<comment type="function">
    <text evidence="5">May play the central regulatory role in sporulation. It may be an element of the effector pathway responsible for the activation of sporulation genes in response to nutritional stress. Spo0A may act in concert with spo0H (a sigma factor) to control the expression of some genes that are critical to the sporulation process.</text>
</comment>
<dbReference type="GO" id="GO:0006355">
    <property type="term" value="P:regulation of DNA-templated transcription"/>
    <property type="evidence" value="ECO:0007669"/>
    <property type="project" value="InterPro"/>
</dbReference>
<reference evidence="10 11" key="1">
    <citation type="submission" date="2020-08" db="EMBL/GenBank/DDBJ databases">
        <title>Genome public.</title>
        <authorList>
            <person name="Liu C."/>
            <person name="Sun Q."/>
        </authorList>
    </citation>
    <scope>NUCLEOTIDE SEQUENCE [LARGE SCALE GENOMIC DNA]</scope>
    <source>
        <strain evidence="10 11">NSJ-10</strain>
    </source>
</reference>
<dbReference type="Proteomes" id="UP000615234">
    <property type="component" value="Unassembled WGS sequence"/>
</dbReference>
<dbReference type="RefSeq" id="WP_008402338.1">
    <property type="nucleotide sequence ID" value="NZ_JACOOX010000005.1"/>
</dbReference>
<feature type="domain" description="Response regulatory" evidence="8">
    <location>
        <begin position="7"/>
        <end position="120"/>
    </location>
</feature>
<dbReference type="Gene3D" id="3.40.50.2300">
    <property type="match status" value="1"/>
</dbReference>
<dbReference type="InterPro" id="IPR001867">
    <property type="entry name" value="OmpR/PhoB-type_DNA-bd"/>
</dbReference>
<evidence type="ECO:0000256" key="2">
    <source>
        <dbReference type="ARBA" id="ARBA00023015"/>
    </source>
</evidence>
<dbReference type="InterPro" id="IPR001789">
    <property type="entry name" value="Sig_transdc_resp-reg_receiver"/>
</dbReference>
<keyword evidence="6" id="KW-0597">Phosphoprotein</keyword>
<dbReference type="SUPFAM" id="SSF52172">
    <property type="entry name" value="CheY-like"/>
    <property type="match status" value="1"/>
</dbReference>
<proteinExistence type="predicted"/>
<dbReference type="InterPro" id="IPR039420">
    <property type="entry name" value="WalR-like"/>
</dbReference>
<dbReference type="SMART" id="SM00448">
    <property type="entry name" value="REC"/>
    <property type="match status" value="1"/>
</dbReference>
<feature type="DNA-binding region" description="OmpR/PhoB-type" evidence="7">
    <location>
        <begin position="134"/>
        <end position="233"/>
    </location>
</feature>
<comment type="caution">
    <text evidence="10">The sequence shown here is derived from an EMBL/GenBank/DDBJ whole genome shotgun (WGS) entry which is preliminary data.</text>
</comment>
<feature type="domain" description="OmpR/PhoB-type" evidence="9">
    <location>
        <begin position="134"/>
        <end position="233"/>
    </location>
</feature>
<dbReference type="CDD" id="cd00383">
    <property type="entry name" value="trans_reg_C"/>
    <property type="match status" value="1"/>
</dbReference>
<evidence type="ECO:0000256" key="6">
    <source>
        <dbReference type="PROSITE-ProRule" id="PRU00169"/>
    </source>
</evidence>
<dbReference type="Gene3D" id="6.10.250.690">
    <property type="match status" value="1"/>
</dbReference>
<keyword evidence="11" id="KW-1185">Reference proteome</keyword>
<dbReference type="CDD" id="cd17620">
    <property type="entry name" value="REC_OmpR_KdpE-like"/>
    <property type="match status" value="1"/>
</dbReference>
<dbReference type="Gene3D" id="1.10.10.10">
    <property type="entry name" value="Winged helix-like DNA-binding domain superfamily/Winged helix DNA-binding domain"/>
    <property type="match status" value="1"/>
</dbReference>
<dbReference type="PANTHER" id="PTHR48111">
    <property type="entry name" value="REGULATOR OF RPOS"/>
    <property type="match status" value="1"/>
</dbReference>
<evidence type="ECO:0000259" key="9">
    <source>
        <dbReference type="PROSITE" id="PS51755"/>
    </source>
</evidence>
<feature type="modified residue" description="4-aspartylphosphate" evidence="6">
    <location>
        <position position="56"/>
    </location>
</feature>
<evidence type="ECO:0000313" key="10">
    <source>
        <dbReference type="EMBL" id="MBC5663232.1"/>
    </source>
</evidence>
<dbReference type="SMART" id="SM00862">
    <property type="entry name" value="Trans_reg_C"/>
    <property type="match status" value="1"/>
</dbReference>
<dbReference type="GO" id="GO:0005829">
    <property type="term" value="C:cytosol"/>
    <property type="evidence" value="ECO:0007669"/>
    <property type="project" value="TreeGrafter"/>
</dbReference>
<evidence type="ECO:0000256" key="4">
    <source>
        <dbReference type="ARBA" id="ARBA00023163"/>
    </source>
</evidence>
<dbReference type="EMBL" id="JACOOX010000005">
    <property type="protein sequence ID" value="MBC5663232.1"/>
    <property type="molecule type" value="Genomic_DNA"/>
</dbReference>
<evidence type="ECO:0000256" key="7">
    <source>
        <dbReference type="PROSITE-ProRule" id="PRU01091"/>
    </source>
</evidence>
<dbReference type="InterPro" id="IPR036388">
    <property type="entry name" value="WH-like_DNA-bd_sf"/>
</dbReference>
<evidence type="ECO:0000259" key="8">
    <source>
        <dbReference type="PROSITE" id="PS50110"/>
    </source>
</evidence>
<dbReference type="AlphaFoldDB" id="A0A8I0AQ74"/>
<evidence type="ECO:0000256" key="5">
    <source>
        <dbReference type="ARBA" id="ARBA00024867"/>
    </source>
</evidence>
<name>A0A8I0AQ74_9FIRM</name>
<dbReference type="GO" id="GO:0000156">
    <property type="term" value="F:phosphorelay response regulator activity"/>
    <property type="evidence" value="ECO:0007669"/>
    <property type="project" value="TreeGrafter"/>
</dbReference>
<dbReference type="InterPro" id="IPR011006">
    <property type="entry name" value="CheY-like_superfamily"/>
</dbReference>
<dbReference type="Pfam" id="PF00072">
    <property type="entry name" value="Response_reg"/>
    <property type="match status" value="1"/>
</dbReference>
<evidence type="ECO:0000256" key="3">
    <source>
        <dbReference type="ARBA" id="ARBA00023125"/>
    </source>
</evidence>
<dbReference type="GO" id="GO:0000976">
    <property type="term" value="F:transcription cis-regulatory region binding"/>
    <property type="evidence" value="ECO:0007669"/>
    <property type="project" value="TreeGrafter"/>
</dbReference>
<gene>
    <name evidence="10" type="ORF">H8S09_10060</name>
</gene>
<protein>
    <recommendedName>
        <fullName evidence="1">Stage 0 sporulation protein A homolog</fullName>
    </recommendedName>
</protein>
<organism evidence="10 11">
    <name type="scientific">Coprococcus hominis</name>
    <name type="common">ex Liu et al. 2022</name>
    <dbReference type="NCBI Taxonomy" id="2763039"/>
    <lineage>
        <taxon>Bacteria</taxon>
        <taxon>Bacillati</taxon>
        <taxon>Bacillota</taxon>
        <taxon>Clostridia</taxon>
        <taxon>Lachnospirales</taxon>
        <taxon>Lachnospiraceae</taxon>
        <taxon>Coprococcus</taxon>
    </lineage>
</organism>
<dbReference type="PANTHER" id="PTHR48111:SF50">
    <property type="entry name" value="KDP OPERON TRANSCRIPTIONAL REGULATORY PROTEIN KDPE"/>
    <property type="match status" value="1"/>
</dbReference>
<evidence type="ECO:0000256" key="1">
    <source>
        <dbReference type="ARBA" id="ARBA00018672"/>
    </source>
</evidence>
<keyword evidence="2" id="KW-0805">Transcription regulation</keyword>
<sequence>MINNRYKILIIEDEEHINNLISALMEANGYQAVSAYSCRGGQMMFASHRPDLVILDLGLPDRDGMTFLREVRQSSFTPIIVLSARSDERDKVEALNEGANDYVTKPFSSNELVARVRSALRIATHRAEDGLRPGGRFEVGELVINYDARLVTIAGNEVKLTQTEYNIVALLSEHAGKMLTYSFIINEIWGYNDSGSRKKLQVNMANIRKKFGAVPGKENYITNELGVGYRMCDS</sequence>
<accession>A0A8I0AQ74</accession>
<keyword evidence="3 7" id="KW-0238">DNA-binding</keyword>